<accession>A0A669CXK1</accession>
<feature type="region of interest" description="Disordered" evidence="1">
    <location>
        <begin position="40"/>
        <end position="163"/>
    </location>
</feature>
<feature type="compositionally biased region" description="Polar residues" evidence="1">
    <location>
        <begin position="77"/>
        <end position="105"/>
    </location>
</feature>
<name>A0A669CXK1_ORENI</name>
<proteinExistence type="predicted"/>
<dbReference type="GeneTree" id="ENSGT01120000272602"/>
<keyword evidence="3" id="KW-1185">Reference proteome</keyword>
<feature type="compositionally biased region" description="Polar residues" evidence="1">
    <location>
        <begin position="56"/>
        <end position="69"/>
    </location>
</feature>
<evidence type="ECO:0000313" key="3">
    <source>
        <dbReference type="Proteomes" id="UP000005207"/>
    </source>
</evidence>
<dbReference type="Ensembl" id="ENSONIT00000088221.1">
    <property type="protein sequence ID" value="ENSONIP00000052157.1"/>
    <property type="gene ID" value="ENSONIG00000028454.1"/>
</dbReference>
<evidence type="ECO:0000256" key="1">
    <source>
        <dbReference type="SAM" id="MobiDB-lite"/>
    </source>
</evidence>
<protein>
    <submittedName>
        <fullName evidence="2">Uncharacterized protein</fullName>
    </submittedName>
</protein>
<dbReference type="AlphaFoldDB" id="A0A669CXK1"/>
<reference evidence="2" key="1">
    <citation type="submission" date="2025-08" db="UniProtKB">
        <authorList>
            <consortium name="Ensembl"/>
        </authorList>
    </citation>
    <scope>IDENTIFICATION</scope>
</reference>
<dbReference type="Proteomes" id="UP000005207">
    <property type="component" value="Unplaced"/>
</dbReference>
<reference evidence="2" key="2">
    <citation type="submission" date="2025-09" db="UniProtKB">
        <authorList>
            <consortium name="Ensembl"/>
        </authorList>
    </citation>
    <scope>IDENTIFICATION</scope>
</reference>
<dbReference type="InParanoid" id="A0A669CXK1"/>
<feature type="compositionally biased region" description="Low complexity" evidence="1">
    <location>
        <begin position="114"/>
        <end position="153"/>
    </location>
</feature>
<organism evidence="2 3">
    <name type="scientific">Oreochromis niloticus</name>
    <name type="common">Nile tilapia</name>
    <name type="synonym">Tilapia nilotica</name>
    <dbReference type="NCBI Taxonomy" id="8128"/>
    <lineage>
        <taxon>Eukaryota</taxon>
        <taxon>Metazoa</taxon>
        <taxon>Chordata</taxon>
        <taxon>Craniata</taxon>
        <taxon>Vertebrata</taxon>
        <taxon>Euteleostomi</taxon>
        <taxon>Actinopterygii</taxon>
        <taxon>Neopterygii</taxon>
        <taxon>Teleostei</taxon>
        <taxon>Neoteleostei</taxon>
        <taxon>Acanthomorphata</taxon>
        <taxon>Ovalentaria</taxon>
        <taxon>Cichlomorphae</taxon>
        <taxon>Cichliformes</taxon>
        <taxon>Cichlidae</taxon>
        <taxon>African cichlids</taxon>
        <taxon>Pseudocrenilabrinae</taxon>
        <taxon>Oreochromini</taxon>
        <taxon>Oreochromis</taxon>
    </lineage>
</organism>
<sequence>NSRSSFSRCLNLLSSPTDRMCSAERTLHSEFIIHRSGISQFRYNDSTRPNRPPTQRMPTQSNRPPTQSIRPPAQSIHPPSQSNRPPTQSIRAPTQRNRPPTQSIRPPTHSIRMPTQRIRPPTQRIRPPTQRIRPPSQSISPPTQSISPPTQSIHSPRFKRPVNPRCSTTTQHLLSIAGSACAPNFSSNQKALFLKQISRPA</sequence>
<evidence type="ECO:0000313" key="2">
    <source>
        <dbReference type="Ensembl" id="ENSONIP00000052157.1"/>
    </source>
</evidence>
<feature type="compositionally biased region" description="Polar residues" evidence="1">
    <location>
        <begin position="40"/>
        <end position="49"/>
    </location>
</feature>
<dbReference type="OMA" id="GSACAPN"/>